<organism evidence="1 2">
    <name type="scientific">Phrynocephalus forsythii</name>
    <dbReference type="NCBI Taxonomy" id="171643"/>
    <lineage>
        <taxon>Eukaryota</taxon>
        <taxon>Metazoa</taxon>
        <taxon>Chordata</taxon>
        <taxon>Craniata</taxon>
        <taxon>Vertebrata</taxon>
        <taxon>Euteleostomi</taxon>
        <taxon>Lepidosauria</taxon>
        <taxon>Squamata</taxon>
        <taxon>Bifurcata</taxon>
        <taxon>Unidentata</taxon>
        <taxon>Episquamata</taxon>
        <taxon>Toxicofera</taxon>
        <taxon>Iguania</taxon>
        <taxon>Acrodonta</taxon>
        <taxon>Agamidae</taxon>
        <taxon>Agaminae</taxon>
        <taxon>Phrynocephalus</taxon>
    </lineage>
</organism>
<dbReference type="Proteomes" id="UP001142489">
    <property type="component" value="Unassembled WGS sequence"/>
</dbReference>
<keyword evidence="2" id="KW-1185">Reference proteome</keyword>
<accession>A0A9Q0Y2X1</accession>
<dbReference type="AlphaFoldDB" id="A0A9Q0Y2X1"/>
<reference evidence="1" key="1">
    <citation type="journal article" date="2023" name="DNA Res.">
        <title>Chromosome-level genome assembly of Phrynocephalus forsythii using third-generation DNA sequencing and Hi-C analysis.</title>
        <authorList>
            <person name="Qi Y."/>
            <person name="Zhao W."/>
            <person name="Zhao Y."/>
            <person name="Niu C."/>
            <person name="Cao S."/>
            <person name="Zhang Y."/>
        </authorList>
    </citation>
    <scope>NUCLEOTIDE SEQUENCE</scope>
    <source>
        <tissue evidence="1">Muscle</tissue>
    </source>
</reference>
<protein>
    <submittedName>
        <fullName evidence="1">Uncharacterized protein</fullName>
    </submittedName>
</protein>
<evidence type="ECO:0000313" key="1">
    <source>
        <dbReference type="EMBL" id="KAJ7338907.1"/>
    </source>
</evidence>
<comment type="caution">
    <text evidence="1">The sequence shown here is derived from an EMBL/GenBank/DDBJ whole genome shotgun (WGS) entry which is preliminary data.</text>
</comment>
<sequence>MAAAEDSAAPASSYKAKVGGLLAAAAATADDDDDDDGLEMYRDIEVLKNVTCSTDLPALLSLDTISVLDWDRGKQI</sequence>
<dbReference type="EMBL" id="JAPFRF010000003">
    <property type="protein sequence ID" value="KAJ7338907.1"/>
    <property type="molecule type" value="Genomic_DNA"/>
</dbReference>
<gene>
    <name evidence="1" type="ORF">JRQ81_012809</name>
</gene>
<evidence type="ECO:0000313" key="2">
    <source>
        <dbReference type="Proteomes" id="UP001142489"/>
    </source>
</evidence>
<proteinExistence type="predicted"/>
<name>A0A9Q0Y2X1_9SAUR</name>